<keyword evidence="2" id="KW-1185">Reference proteome</keyword>
<reference evidence="1" key="1">
    <citation type="submission" date="2021-05" db="EMBL/GenBank/DDBJ databases">
        <authorList>
            <person name="Kaiqin L."/>
            <person name="Jian G."/>
        </authorList>
    </citation>
    <scope>NUCLEOTIDE SEQUENCE</scope>
    <source>
        <strain evidence="1">HDS5</strain>
    </source>
</reference>
<proteinExistence type="predicted"/>
<protein>
    <submittedName>
        <fullName evidence="1">Uncharacterized protein</fullName>
    </submittedName>
</protein>
<gene>
    <name evidence="1" type="ORF">KGD82_13360</name>
</gene>
<dbReference type="KEGG" id="nec:KGD82_13360"/>
<evidence type="ECO:0000313" key="1">
    <source>
        <dbReference type="EMBL" id="QVJ03017.1"/>
    </source>
</evidence>
<sequence length="112" mass="12302">MTHITDTLTISATRLMDLSREVLLQLGEWQYHRHLTVHASNHQGDAPSVFVTLSQDADELSRRDFIDAFSMAMDVPVRTFEDGAGWLLVVPIPDYDSTGVTVSASVSVGGAR</sequence>
<accession>A0A975LD87</accession>
<name>A0A975LD87_9ACTN</name>
<dbReference type="EMBL" id="CP074402">
    <property type="protein sequence ID" value="QVJ03017.1"/>
    <property type="molecule type" value="Genomic_DNA"/>
</dbReference>
<dbReference type="Proteomes" id="UP000682416">
    <property type="component" value="Chromosome"/>
</dbReference>
<organism evidence="1 2">
    <name type="scientific">Nocardiopsis eucommiae</name>
    <dbReference type="NCBI Taxonomy" id="2831970"/>
    <lineage>
        <taxon>Bacteria</taxon>
        <taxon>Bacillati</taxon>
        <taxon>Actinomycetota</taxon>
        <taxon>Actinomycetes</taxon>
        <taxon>Streptosporangiales</taxon>
        <taxon>Nocardiopsidaceae</taxon>
        <taxon>Nocardiopsis</taxon>
    </lineage>
</organism>
<evidence type="ECO:0000313" key="2">
    <source>
        <dbReference type="Proteomes" id="UP000682416"/>
    </source>
</evidence>
<dbReference type="AlphaFoldDB" id="A0A975LD87"/>